<dbReference type="KEGG" id="dra:DR_1113"/>
<dbReference type="PANTHER" id="PTHR34821">
    <property type="entry name" value="INNER MEMBRANE PROTEIN YDCZ"/>
    <property type="match status" value="1"/>
</dbReference>
<dbReference type="Proteomes" id="UP000002524">
    <property type="component" value="Chromosome 1"/>
</dbReference>
<dbReference type="PIR" id="H75435">
    <property type="entry name" value="H75435"/>
</dbReference>
<evidence type="ECO:0008006" key="4">
    <source>
        <dbReference type="Google" id="ProtNLM"/>
    </source>
</evidence>
<protein>
    <recommendedName>
        <fullName evidence="4">EamA domain-containing protein</fullName>
    </recommendedName>
</protein>
<proteinExistence type="predicted"/>
<feature type="transmembrane region" description="Helical" evidence="1">
    <location>
        <begin position="94"/>
        <end position="114"/>
    </location>
</feature>
<keyword evidence="1" id="KW-1133">Transmembrane helix</keyword>
<dbReference type="OrthoDB" id="7864805at2"/>
<keyword evidence="3" id="KW-1185">Reference proteome</keyword>
<dbReference type="PaxDb" id="243230-DR_1113"/>
<feature type="transmembrane region" description="Helical" evidence="1">
    <location>
        <begin position="126"/>
        <end position="146"/>
    </location>
</feature>
<keyword evidence="1" id="KW-0812">Transmembrane</keyword>
<accession>Q9RVB6</accession>
<dbReference type="PANTHER" id="PTHR34821:SF2">
    <property type="entry name" value="INNER MEMBRANE PROTEIN YDCZ"/>
    <property type="match status" value="1"/>
</dbReference>
<dbReference type="GO" id="GO:0005886">
    <property type="term" value="C:plasma membrane"/>
    <property type="evidence" value="ECO:0000318"/>
    <property type="project" value="GO_Central"/>
</dbReference>
<dbReference type="PATRIC" id="fig|243230.17.peg.1309"/>
<dbReference type="AlphaFoldDB" id="Q9RVB6"/>
<sequence length="162" mass="16547">MGNAVKWLVLLGTLGAGLGLSAGGAFNLRLLRGLRVPLAASLVNFLVGTTVLGVLWLLGVDGHRPDHWPPLWTLLGGVLGAAYVTLNVTGAARYGVGVSTVAVTLGQMLGALLLGSRGWFGQTAQAPGAPAWLSAALLLGAVVLLAQDRQAAENPAPPKQED</sequence>
<keyword evidence="1" id="KW-0472">Membrane</keyword>
<reference evidence="2 3" key="1">
    <citation type="journal article" date="1999" name="Science">
        <title>Genome sequence of the radioresistant bacterium Deinococcus radiodurans R1.</title>
        <authorList>
            <person name="White O."/>
            <person name="Eisen J.A."/>
            <person name="Heidelberg J.F."/>
            <person name="Hickey E.K."/>
            <person name="Peterson J.D."/>
            <person name="Dodson R.J."/>
            <person name="Haft D.H."/>
            <person name="Gwinn M.L."/>
            <person name="Nelson W.C."/>
            <person name="Richardson D.L."/>
            <person name="Moffat K.S."/>
            <person name="Qin H."/>
            <person name="Jiang L."/>
            <person name="Pamphile W."/>
            <person name="Crosby M."/>
            <person name="Shen M."/>
            <person name="Vamathevan J.J."/>
            <person name="Lam P."/>
            <person name="McDonald L."/>
            <person name="Utterback T."/>
            <person name="Zalewski C."/>
            <person name="Makarova K.S."/>
            <person name="Aravind L."/>
            <person name="Daly M.J."/>
            <person name="Minton K.W."/>
            <person name="Fleischmann R.D."/>
            <person name="Ketchum K.A."/>
            <person name="Nelson K.E."/>
            <person name="Salzberg S."/>
            <person name="Smith H.O."/>
            <person name="Venter J.C."/>
            <person name="Fraser C.M."/>
        </authorList>
    </citation>
    <scope>NUCLEOTIDE SEQUENCE [LARGE SCALE GENOMIC DNA]</scope>
    <source>
        <strain evidence="3">ATCC 13939 / DSM 20539 / JCM 16871 / LMG 4051 / NBRC 15346 / NCIMB 9279 / R1 / VKM B-1422</strain>
    </source>
</reference>
<feature type="transmembrane region" description="Helical" evidence="1">
    <location>
        <begin position="71"/>
        <end position="88"/>
    </location>
</feature>
<dbReference type="EMBL" id="AE000513">
    <property type="protein sequence ID" value="AAF10691.1"/>
    <property type="molecule type" value="Genomic_DNA"/>
</dbReference>
<feature type="transmembrane region" description="Helical" evidence="1">
    <location>
        <begin position="38"/>
        <end position="59"/>
    </location>
</feature>
<dbReference type="EnsemblBacteria" id="AAF10691">
    <property type="protein sequence ID" value="AAF10691"/>
    <property type="gene ID" value="DR_1113"/>
</dbReference>
<dbReference type="InParanoid" id="Q9RVB6"/>
<evidence type="ECO:0000313" key="3">
    <source>
        <dbReference type="Proteomes" id="UP000002524"/>
    </source>
</evidence>
<evidence type="ECO:0000256" key="1">
    <source>
        <dbReference type="SAM" id="Phobius"/>
    </source>
</evidence>
<gene>
    <name evidence="2" type="ordered locus">DR_1113</name>
</gene>
<dbReference type="eggNOG" id="COG3238">
    <property type="taxonomic scope" value="Bacteria"/>
</dbReference>
<dbReference type="InterPro" id="IPR006750">
    <property type="entry name" value="YdcZ"/>
</dbReference>
<dbReference type="STRING" id="243230.DR_1113"/>
<organism evidence="2 3">
    <name type="scientific">Deinococcus radiodurans (strain ATCC 13939 / DSM 20539 / JCM 16871 / CCUG 27074 / LMG 4051 / NBRC 15346 / NCIMB 9279 / VKM B-1422 / R1)</name>
    <dbReference type="NCBI Taxonomy" id="243230"/>
    <lineage>
        <taxon>Bacteria</taxon>
        <taxon>Thermotogati</taxon>
        <taxon>Deinococcota</taxon>
        <taxon>Deinococci</taxon>
        <taxon>Deinococcales</taxon>
        <taxon>Deinococcaceae</taxon>
        <taxon>Deinococcus</taxon>
    </lineage>
</organism>
<dbReference type="Pfam" id="PF04657">
    <property type="entry name" value="DMT_YdcZ"/>
    <property type="match status" value="1"/>
</dbReference>
<evidence type="ECO:0000313" key="2">
    <source>
        <dbReference type="EMBL" id="AAF10691.1"/>
    </source>
</evidence>
<name>Q9RVB6_DEIRA</name>
<dbReference type="HOGENOM" id="CLU_068878_3_1_0"/>